<keyword evidence="3" id="KW-1185">Reference proteome</keyword>
<feature type="compositionally biased region" description="Basic and acidic residues" evidence="1">
    <location>
        <begin position="1"/>
        <end position="38"/>
    </location>
</feature>
<evidence type="ECO:0000313" key="2">
    <source>
        <dbReference type="EMBL" id="KAK9412788.1"/>
    </source>
</evidence>
<reference evidence="2 3" key="1">
    <citation type="journal article" date="2024" name="J. Plant Pathol.">
        <title>Sequence and assembly of the genome of Seiridium unicorne, isolate CBS 538.82, causal agent of cypress canker disease.</title>
        <authorList>
            <person name="Scali E."/>
            <person name="Rocca G.D."/>
            <person name="Danti R."/>
            <person name="Garbelotto M."/>
            <person name="Barberini S."/>
            <person name="Baroncelli R."/>
            <person name="Emiliani G."/>
        </authorList>
    </citation>
    <scope>NUCLEOTIDE SEQUENCE [LARGE SCALE GENOMIC DNA]</scope>
    <source>
        <strain evidence="2 3">BM-138-508</strain>
    </source>
</reference>
<feature type="region of interest" description="Disordered" evidence="1">
    <location>
        <begin position="1"/>
        <end position="87"/>
    </location>
</feature>
<comment type="caution">
    <text evidence="2">The sequence shown here is derived from an EMBL/GenBank/DDBJ whole genome shotgun (WGS) entry which is preliminary data.</text>
</comment>
<protein>
    <submittedName>
        <fullName evidence="2">Uncharacterized protein</fullName>
    </submittedName>
</protein>
<evidence type="ECO:0000256" key="1">
    <source>
        <dbReference type="SAM" id="MobiDB-lite"/>
    </source>
</evidence>
<dbReference type="Proteomes" id="UP001408356">
    <property type="component" value="Unassembled WGS sequence"/>
</dbReference>
<accession>A0ABR2UDV9</accession>
<dbReference type="EMBL" id="JARVKF010000449">
    <property type="protein sequence ID" value="KAK9412788.1"/>
    <property type="molecule type" value="Genomic_DNA"/>
</dbReference>
<sequence>MPGQHQHDLGIHHLHHSPHDPLPERPARAVIELDRDQLRPTVANTPIPIPTSPPIRTPASPNPSRRHRPPRSCPRRALHPAFKRSHHVPQARLQVTDKHSQVADQHAQVPDHAHPSGPGLGDEIQVGPLAELTLRVADAPEHVADASDAKYRVVEGQQLTAGCDEDAQVGHGCVQVYVDGGFRGEGTGLRGGVVDVVEDGGA</sequence>
<name>A0ABR2UDV9_9PEZI</name>
<gene>
    <name evidence="2" type="ORF">SUNI508_12387</name>
</gene>
<feature type="compositionally biased region" description="Basic residues" evidence="1">
    <location>
        <begin position="64"/>
        <end position="87"/>
    </location>
</feature>
<feature type="compositionally biased region" description="Pro residues" evidence="1">
    <location>
        <begin position="47"/>
        <end position="56"/>
    </location>
</feature>
<evidence type="ECO:0000313" key="3">
    <source>
        <dbReference type="Proteomes" id="UP001408356"/>
    </source>
</evidence>
<proteinExistence type="predicted"/>
<organism evidence="2 3">
    <name type="scientific">Seiridium unicorne</name>
    <dbReference type="NCBI Taxonomy" id="138068"/>
    <lineage>
        <taxon>Eukaryota</taxon>
        <taxon>Fungi</taxon>
        <taxon>Dikarya</taxon>
        <taxon>Ascomycota</taxon>
        <taxon>Pezizomycotina</taxon>
        <taxon>Sordariomycetes</taxon>
        <taxon>Xylariomycetidae</taxon>
        <taxon>Amphisphaeriales</taxon>
        <taxon>Sporocadaceae</taxon>
        <taxon>Seiridium</taxon>
    </lineage>
</organism>